<reference evidence="1 2" key="1">
    <citation type="submission" date="2016-06" db="EMBL/GenBank/DDBJ databases">
        <title>Genome sequence of endosymbiont of Candidatus Endolucinida thiodiazotropha.</title>
        <authorList>
            <person name="Poehlein A."/>
            <person name="Koenig S."/>
            <person name="Heiden S.E."/>
            <person name="Thuermer A."/>
            <person name="Voget S."/>
            <person name="Daniel R."/>
            <person name="Markert S."/>
            <person name="Gros O."/>
            <person name="Schweder T."/>
        </authorList>
    </citation>
    <scope>NUCLEOTIDE SEQUENCE [LARGE SCALE GENOMIC DNA]</scope>
    <source>
        <strain evidence="1 2">COS</strain>
    </source>
</reference>
<dbReference type="RefSeq" id="WP_069120551.1">
    <property type="nucleotide sequence ID" value="NZ_MARB01000001.1"/>
</dbReference>
<dbReference type="SUPFAM" id="SSF49464">
    <property type="entry name" value="Carboxypeptidase regulatory domain-like"/>
    <property type="match status" value="1"/>
</dbReference>
<dbReference type="Pfam" id="PF13620">
    <property type="entry name" value="CarboxypepD_reg"/>
    <property type="match status" value="1"/>
</dbReference>
<proteinExistence type="predicted"/>
<accession>A0A7Z0VPP4</accession>
<dbReference type="Proteomes" id="UP000094769">
    <property type="component" value="Unassembled WGS sequence"/>
</dbReference>
<sequence length="121" mass="13632">MTRHYFRWTLTLLLCICWHGSILAVTLSGFVFEESTALSDVEVMLVNTDNGVIENRDYTNKKGAFQFAVEPGTYDVGAFKFDYTTSWNRGIVVQQESTSIEIILEPAVFSEESPSSTDDCE</sequence>
<protein>
    <recommendedName>
        <fullName evidence="3">Carboxypeptidase regulatory-like domain-containing protein</fullName>
    </recommendedName>
</protein>
<organism evidence="1 2">
    <name type="scientific">Candidatus Thiodiazotropha endolucinida</name>
    <dbReference type="NCBI Taxonomy" id="1655433"/>
    <lineage>
        <taxon>Bacteria</taxon>
        <taxon>Pseudomonadati</taxon>
        <taxon>Pseudomonadota</taxon>
        <taxon>Gammaproteobacteria</taxon>
        <taxon>Chromatiales</taxon>
        <taxon>Sedimenticolaceae</taxon>
        <taxon>Candidatus Thiodiazotropha</taxon>
    </lineage>
</organism>
<dbReference type="InterPro" id="IPR008969">
    <property type="entry name" value="CarboxyPept-like_regulatory"/>
</dbReference>
<dbReference type="OrthoDB" id="8764943at2"/>
<gene>
    <name evidence="1" type="ORF">CODIS_01770</name>
</gene>
<dbReference type="EMBL" id="MARB01000001">
    <property type="protein sequence ID" value="ODJ89617.1"/>
    <property type="molecule type" value="Genomic_DNA"/>
</dbReference>
<dbReference type="Gene3D" id="2.60.40.1120">
    <property type="entry name" value="Carboxypeptidase-like, regulatory domain"/>
    <property type="match status" value="1"/>
</dbReference>
<evidence type="ECO:0008006" key="3">
    <source>
        <dbReference type="Google" id="ProtNLM"/>
    </source>
</evidence>
<name>A0A7Z0VPP4_9GAMM</name>
<dbReference type="AlphaFoldDB" id="A0A7Z0VPP4"/>
<comment type="caution">
    <text evidence="1">The sequence shown here is derived from an EMBL/GenBank/DDBJ whole genome shotgun (WGS) entry which is preliminary data.</text>
</comment>
<evidence type="ECO:0000313" key="2">
    <source>
        <dbReference type="Proteomes" id="UP000094769"/>
    </source>
</evidence>
<evidence type="ECO:0000313" key="1">
    <source>
        <dbReference type="EMBL" id="ODJ89617.1"/>
    </source>
</evidence>
<keyword evidence="2" id="KW-1185">Reference proteome</keyword>